<evidence type="ECO:0000256" key="1">
    <source>
        <dbReference type="ARBA" id="ARBA00004651"/>
    </source>
</evidence>
<evidence type="ECO:0000313" key="9">
    <source>
        <dbReference type="EMBL" id="PID55628.1"/>
    </source>
</evidence>
<evidence type="ECO:0000256" key="7">
    <source>
        <dbReference type="RuleBase" id="RU363032"/>
    </source>
</evidence>
<dbReference type="PANTHER" id="PTHR43163:SF6">
    <property type="entry name" value="DIPEPTIDE TRANSPORT SYSTEM PERMEASE PROTEIN DPPB-RELATED"/>
    <property type="match status" value="1"/>
</dbReference>
<name>A0A2G6E1L2_9BACT</name>
<sequence>MKVKDVLAHQAGLEIAKVISRRLGQMILTLLGASVIIWSLLPLAPGDPAYRILVAQGVSDPTELEVDAKRRELGLDRPYVLQYVQWVSRVIRGDFSESFQNGKPVIQELGKRLPATWKLASLALVMAALFSIVLSLLCTAFHNSWIDRIILFCTQIGASTPSFLIGILALQFIIVEMGLGKVLSQGNTALIMLPALCLSISRSSSWTQLLRAGMLEAVGSQYALVATARGANKIRVLFKYVLPNALLPFLTVVGLGVGGLIGGSAIIEAIFTWPGIGSFVFTAIVARDYPVVQGFVIIAGASYVIASTMVDLIGLLLDPRIREGGRV</sequence>
<dbReference type="GO" id="GO:0055085">
    <property type="term" value="P:transmembrane transport"/>
    <property type="evidence" value="ECO:0007669"/>
    <property type="project" value="InterPro"/>
</dbReference>
<dbReference type="GO" id="GO:0005886">
    <property type="term" value="C:plasma membrane"/>
    <property type="evidence" value="ECO:0007669"/>
    <property type="project" value="UniProtKB-SubCell"/>
</dbReference>
<feature type="transmembrane region" description="Helical" evidence="7">
    <location>
        <begin position="291"/>
        <end position="317"/>
    </location>
</feature>
<evidence type="ECO:0000256" key="5">
    <source>
        <dbReference type="ARBA" id="ARBA00022989"/>
    </source>
</evidence>
<comment type="similarity">
    <text evidence="7">Belongs to the binding-protein-dependent transport system permease family.</text>
</comment>
<keyword evidence="4 7" id="KW-0812">Transmembrane</keyword>
<dbReference type="SUPFAM" id="SSF161098">
    <property type="entry name" value="MetI-like"/>
    <property type="match status" value="1"/>
</dbReference>
<feature type="transmembrane region" description="Helical" evidence="7">
    <location>
        <begin position="149"/>
        <end position="170"/>
    </location>
</feature>
<dbReference type="PANTHER" id="PTHR43163">
    <property type="entry name" value="DIPEPTIDE TRANSPORT SYSTEM PERMEASE PROTEIN DPPB-RELATED"/>
    <property type="match status" value="1"/>
</dbReference>
<feature type="domain" description="ABC transmembrane type-1" evidence="8">
    <location>
        <begin position="113"/>
        <end position="314"/>
    </location>
</feature>
<evidence type="ECO:0000313" key="10">
    <source>
        <dbReference type="Proteomes" id="UP000229740"/>
    </source>
</evidence>
<keyword evidence="5 7" id="KW-1133">Transmembrane helix</keyword>
<evidence type="ECO:0000256" key="4">
    <source>
        <dbReference type="ARBA" id="ARBA00022692"/>
    </source>
</evidence>
<comment type="caution">
    <text evidence="9">The sequence shown here is derived from an EMBL/GenBank/DDBJ whole genome shotgun (WGS) entry which is preliminary data.</text>
</comment>
<dbReference type="PROSITE" id="PS50928">
    <property type="entry name" value="ABC_TM1"/>
    <property type="match status" value="1"/>
</dbReference>
<accession>A0A2G6E1L2</accession>
<feature type="transmembrane region" description="Helical" evidence="7">
    <location>
        <begin position="119"/>
        <end position="137"/>
    </location>
</feature>
<reference evidence="9 10" key="1">
    <citation type="submission" date="2017-10" db="EMBL/GenBank/DDBJ databases">
        <title>Novel microbial diversity and functional potential in the marine mammal oral microbiome.</title>
        <authorList>
            <person name="Dudek N.K."/>
            <person name="Sun C.L."/>
            <person name="Burstein D."/>
            <person name="Kantor R.S."/>
            <person name="Aliaga Goltsman D.S."/>
            <person name="Bik E.M."/>
            <person name="Thomas B.C."/>
            <person name="Banfield J.F."/>
            <person name="Relman D.A."/>
        </authorList>
    </citation>
    <scope>NUCLEOTIDE SEQUENCE [LARGE SCALE GENOMIC DNA]</scope>
    <source>
        <strain evidence="9">DOLZORAL124_49_17</strain>
    </source>
</reference>
<feature type="transmembrane region" description="Helical" evidence="7">
    <location>
        <begin position="245"/>
        <end position="271"/>
    </location>
</feature>
<dbReference type="InterPro" id="IPR045621">
    <property type="entry name" value="BPD_transp_1_N"/>
</dbReference>
<organism evidence="9 10">
    <name type="scientific">candidate division KSB3 bacterium</name>
    <dbReference type="NCBI Taxonomy" id="2044937"/>
    <lineage>
        <taxon>Bacteria</taxon>
        <taxon>candidate division KSB3</taxon>
    </lineage>
</organism>
<keyword evidence="2 7" id="KW-0813">Transport</keyword>
<dbReference type="EMBL" id="PDPS01000054">
    <property type="protein sequence ID" value="PID55628.1"/>
    <property type="molecule type" value="Genomic_DNA"/>
</dbReference>
<evidence type="ECO:0000256" key="3">
    <source>
        <dbReference type="ARBA" id="ARBA00022475"/>
    </source>
</evidence>
<dbReference type="Pfam" id="PF00528">
    <property type="entry name" value="BPD_transp_1"/>
    <property type="match status" value="1"/>
</dbReference>
<dbReference type="CDD" id="cd06261">
    <property type="entry name" value="TM_PBP2"/>
    <property type="match status" value="1"/>
</dbReference>
<dbReference type="AlphaFoldDB" id="A0A2G6E1L2"/>
<proteinExistence type="inferred from homology"/>
<gene>
    <name evidence="9" type="ORF">CSB45_15040</name>
</gene>
<keyword evidence="6 7" id="KW-0472">Membrane</keyword>
<evidence type="ECO:0000259" key="8">
    <source>
        <dbReference type="PROSITE" id="PS50928"/>
    </source>
</evidence>
<dbReference type="InterPro" id="IPR035906">
    <property type="entry name" value="MetI-like_sf"/>
</dbReference>
<evidence type="ECO:0000256" key="2">
    <source>
        <dbReference type="ARBA" id="ARBA00022448"/>
    </source>
</evidence>
<dbReference type="InterPro" id="IPR000515">
    <property type="entry name" value="MetI-like"/>
</dbReference>
<dbReference type="Proteomes" id="UP000229740">
    <property type="component" value="Unassembled WGS sequence"/>
</dbReference>
<evidence type="ECO:0000256" key="6">
    <source>
        <dbReference type="ARBA" id="ARBA00023136"/>
    </source>
</evidence>
<dbReference type="Gene3D" id="1.10.3720.10">
    <property type="entry name" value="MetI-like"/>
    <property type="match status" value="1"/>
</dbReference>
<keyword evidence="3" id="KW-1003">Cell membrane</keyword>
<protein>
    <submittedName>
        <fullName evidence="9">Nickel ABC transporter permease</fullName>
    </submittedName>
</protein>
<dbReference type="Pfam" id="PF19300">
    <property type="entry name" value="BPD_transp_1_N"/>
    <property type="match status" value="1"/>
</dbReference>
<feature type="transmembrane region" description="Helical" evidence="7">
    <location>
        <begin position="23"/>
        <end position="41"/>
    </location>
</feature>
<comment type="subcellular location">
    <subcellularLocation>
        <location evidence="1 7">Cell membrane</location>
        <topology evidence="1 7">Multi-pass membrane protein</topology>
    </subcellularLocation>
</comment>